<dbReference type="AlphaFoldDB" id="A0A0R1XU55"/>
<proteinExistence type="predicted"/>
<dbReference type="Pfam" id="PF16285">
    <property type="entry name" value="DUF4931_N"/>
    <property type="match status" value="1"/>
</dbReference>
<accession>A0A0R1XU55</accession>
<comment type="caution">
    <text evidence="3">The sequence shown here is derived from an EMBL/GenBank/DDBJ whole genome shotgun (WGS) entry which is preliminary data.</text>
</comment>
<evidence type="ECO:0000313" key="3">
    <source>
        <dbReference type="EMBL" id="KRM33293.1"/>
    </source>
</evidence>
<reference evidence="3 4" key="1">
    <citation type="journal article" date="2015" name="Genome Announc.">
        <title>Expanding the biotechnology potential of lactobacilli through comparative genomics of 213 strains and associated genera.</title>
        <authorList>
            <person name="Sun Z."/>
            <person name="Harris H.M."/>
            <person name="McCann A."/>
            <person name="Guo C."/>
            <person name="Argimon S."/>
            <person name="Zhang W."/>
            <person name="Yang X."/>
            <person name="Jeffery I.B."/>
            <person name="Cooney J.C."/>
            <person name="Kagawa T.F."/>
            <person name="Liu W."/>
            <person name="Song Y."/>
            <person name="Salvetti E."/>
            <person name="Wrobel A."/>
            <person name="Rasinkangas P."/>
            <person name="Parkhill J."/>
            <person name="Rea M.C."/>
            <person name="O'Sullivan O."/>
            <person name="Ritari J."/>
            <person name="Douillard F.P."/>
            <person name="Paul Ross R."/>
            <person name="Yang R."/>
            <person name="Briner A.E."/>
            <person name="Felis G.E."/>
            <person name="de Vos W.M."/>
            <person name="Barrangou R."/>
            <person name="Klaenhammer T.R."/>
            <person name="Caufield P.W."/>
            <person name="Cui Y."/>
            <person name="Zhang H."/>
            <person name="O'Toole P.W."/>
        </authorList>
    </citation>
    <scope>NUCLEOTIDE SEQUENCE [LARGE SCALE GENOMIC DNA]</scope>
    <source>
        <strain evidence="3 4">DSM 18527</strain>
    </source>
</reference>
<sequence length="253" mass="28972">MPLIFQPEIAKHKPENIRHPHNYCPFCDTAHLTNILAQKGDKIWLVNKYRTLKDTYQTVLIESANHNGDASNYSVAENRSIFAFANQCWHNLIETGAYRSVLLYKNFGPMSGGSLKHPHFQIVGLTHKDGYQDITPDNFQGLTVFQEPGFTLNLSTYPIVGFLEFNLIIADPAQTTKLADTAQVVIKYILNDYFHGICDSYNLFFYDFNGKIICKIIPRFVMSPYFVGYKIPQLNDEQRLLAIKKELLAKLTQ</sequence>
<dbReference type="InterPro" id="IPR012361">
    <property type="entry name" value="GalT_short"/>
</dbReference>
<feature type="domain" description="DUF4931" evidence="1">
    <location>
        <begin position="5"/>
        <end position="126"/>
    </location>
</feature>
<dbReference type="InterPro" id="IPR046322">
    <property type="entry name" value="DUF4931"/>
</dbReference>
<dbReference type="PIRSF" id="PIRSF031505">
    <property type="entry name" value="GalT_short"/>
    <property type="match status" value="1"/>
</dbReference>
<dbReference type="eggNOG" id="COG1085">
    <property type="taxonomic scope" value="Bacteria"/>
</dbReference>
<organism evidence="3 4">
    <name type="scientific">Agrilactobacillus composti DSM 18527 = JCM 14202</name>
    <dbReference type="NCBI Taxonomy" id="1423734"/>
    <lineage>
        <taxon>Bacteria</taxon>
        <taxon>Bacillati</taxon>
        <taxon>Bacillota</taxon>
        <taxon>Bacilli</taxon>
        <taxon>Lactobacillales</taxon>
        <taxon>Lactobacillaceae</taxon>
        <taxon>Agrilactobacillus</taxon>
    </lineage>
</organism>
<dbReference type="Gene3D" id="3.30.428.10">
    <property type="entry name" value="HIT-like"/>
    <property type="match status" value="1"/>
</dbReference>
<dbReference type="InterPro" id="IPR036265">
    <property type="entry name" value="HIT-like_sf"/>
</dbReference>
<evidence type="ECO:0000313" key="4">
    <source>
        <dbReference type="Proteomes" id="UP000051236"/>
    </source>
</evidence>
<evidence type="ECO:0008006" key="5">
    <source>
        <dbReference type="Google" id="ProtNLM"/>
    </source>
</evidence>
<dbReference type="Proteomes" id="UP000051236">
    <property type="component" value="Unassembled WGS sequence"/>
</dbReference>
<keyword evidence="4" id="KW-1185">Reference proteome</keyword>
<dbReference type="Pfam" id="PF20956">
    <property type="entry name" value="DUF4931_C"/>
    <property type="match status" value="1"/>
</dbReference>
<name>A0A0R1XU55_9LACO</name>
<gene>
    <name evidence="3" type="ORF">FC83_GL002860</name>
</gene>
<evidence type="ECO:0000259" key="2">
    <source>
        <dbReference type="Pfam" id="PF20956"/>
    </source>
</evidence>
<protein>
    <recommendedName>
        <fullName evidence="5">Galactose-1-phosphate uridylyltransferase</fullName>
    </recommendedName>
</protein>
<dbReference type="STRING" id="1423734.FC83_GL002860"/>
<dbReference type="SUPFAM" id="SSF54197">
    <property type="entry name" value="HIT-like"/>
    <property type="match status" value="1"/>
</dbReference>
<dbReference type="InterPro" id="IPR049285">
    <property type="entry name" value="DUF4931_C"/>
</dbReference>
<dbReference type="EMBL" id="AZGA01000054">
    <property type="protein sequence ID" value="KRM33293.1"/>
    <property type="molecule type" value="Genomic_DNA"/>
</dbReference>
<feature type="domain" description="DUF4931" evidence="2">
    <location>
        <begin position="133"/>
        <end position="239"/>
    </location>
</feature>
<evidence type="ECO:0000259" key="1">
    <source>
        <dbReference type="Pfam" id="PF16285"/>
    </source>
</evidence>
<dbReference type="PATRIC" id="fig|1423734.3.peg.2910"/>